<dbReference type="Proteomes" id="UP000681720">
    <property type="component" value="Unassembled WGS sequence"/>
</dbReference>
<dbReference type="PANTHER" id="PTHR46321:SF1">
    <property type="entry name" value="KIF-BINDING PROTEIN"/>
    <property type="match status" value="1"/>
</dbReference>
<accession>A0A8S3INE5</accession>
<dbReference type="GO" id="GO:0005856">
    <property type="term" value="C:cytoskeleton"/>
    <property type="evidence" value="ECO:0007669"/>
    <property type="project" value="UniProtKB-SubCell"/>
</dbReference>
<dbReference type="InterPro" id="IPR022083">
    <property type="entry name" value="KBP"/>
</dbReference>
<comment type="subcellular location">
    <subcellularLocation>
        <location evidence="1">Cytoplasm</location>
        <location evidence="1">Cytoskeleton</location>
    </subcellularLocation>
</comment>
<evidence type="ECO:0000313" key="6">
    <source>
        <dbReference type="EMBL" id="CAF5203884.1"/>
    </source>
</evidence>
<dbReference type="EMBL" id="CAJOBJ010347724">
    <property type="protein sequence ID" value="CAF5203884.1"/>
    <property type="molecule type" value="Genomic_DNA"/>
</dbReference>
<evidence type="ECO:0000256" key="2">
    <source>
        <dbReference type="ARBA" id="ARBA00010305"/>
    </source>
</evidence>
<sequence>MSIEPALNHSLICSLALNLLNQLILIRTSYEQYNEAIEIAKRADNLYNQSLSTEPYLLRELIEIDSAIPTIDRRDEFEQIYTYTSFFLAQIYAKLDDKDQSANYCRLTLERQLDMFHSDNRKHFDPLDWATNCATLSQYYMTKHDYATARHCLMCADKMLENVVSNENLPERTASFKRCWIKYAINLLSKNDLMAKIHSIRMVEST</sequence>
<evidence type="ECO:0000256" key="1">
    <source>
        <dbReference type="ARBA" id="ARBA00004245"/>
    </source>
</evidence>
<comment type="similarity">
    <text evidence="2">Belongs to the KIF-binding protein family.</text>
</comment>
<comment type="caution">
    <text evidence="6">The sequence shown here is derived from an EMBL/GenBank/DDBJ whole genome shotgun (WGS) entry which is preliminary data.</text>
</comment>
<organism evidence="6 7">
    <name type="scientific">Rotaria magnacalcarata</name>
    <dbReference type="NCBI Taxonomy" id="392030"/>
    <lineage>
        <taxon>Eukaryota</taxon>
        <taxon>Metazoa</taxon>
        <taxon>Spiralia</taxon>
        <taxon>Gnathifera</taxon>
        <taxon>Rotifera</taxon>
        <taxon>Eurotatoria</taxon>
        <taxon>Bdelloidea</taxon>
        <taxon>Philodinida</taxon>
        <taxon>Philodinidae</taxon>
        <taxon>Rotaria</taxon>
    </lineage>
</organism>
<keyword evidence="4" id="KW-0963">Cytoplasm</keyword>
<evidence type="ECO:0000256" key="3">
    <source>
        <dbReference type="ARBA" id="ARBA00016840"/>
    </source>
</evidence>
<protein>
    <recommendedName>
        <fullName evidence="3">KIF-binding protein</fullName>
    </recommendedName>
</protein>
<evidence type="ECO:0000256" key="4">
    <source>
        <dbReference type="ARBA" id="ARBA00022490"/>
    </source>
</evidence>
<gene>
    <name evidence="6" type="ORF">GIL414_LOCUS77465</name>
</gene>
<proteinExistence type="inferred from homology"/>
<keyword evidence="5" id="KW-0206">Cytoskeleton</keyword>
<reference evidence="6" key="1">
    <citation type="submission" date="2021-02" db="EMBL/GenBank/DDBJ databases">
        <authorList>
            <person name="Nowell W R."/>
        </authorList>
    </citation>
    <scope>NUCLEOTIDE SEQUENCE</scope>
</reference>
<name>A0A8S3INE5_9BILA</name>
<dbReference type="AlphaFoldDB" id="A0A8S3INE5"/>
<dbReference type="Pfam" id="PF12309">
    <property type="entry name" value="KBP_C"/>
    <property type="match status" value="1"/>
</dbReference>
<evidence type="ECO:0000313" key="7">
    <source>
        <dbReference type="Proteomes" id="UP000681720"/>
    </source>
</evidence>
<dbReference type="PANTHER" id="PTHR46321">
    <property type="entry name" value="KIF1-BINDING PROTEIN"/>
    <property type="match status" value="1"/>
</dbReference>
<evidence type="ECO:0000256" key="5">
    <source>
        <dbReference type="ARBA" id="ARBA00023212"/>
    </source>
</evidence>